<dbReference type="AlphaFoldDB" id="A0A918ECD0"/>
<organism evidence="3 4">
    <name type="scientific">Saccharothrix coeruleofusca</name>
    <dbReference type="NCBI Taxonomy" id="33919"/>
    <lineage>
        <taxon>Bacteria</taxon>
        <taxon>Bacillati</taxon>
        <taxon>Actinomycetota</taxon>
        <taxon>Actinomycetes</taxon>
        <taxon>Pseudonocardiales</taxon>
        <taxon>Pseudonocardiaceae</taxon>
        <taxon>Saccharothrix</taxon>
    </lineage>
</organism>
<dbReference type="PIRSF" id="PIRSF028177">
    <property type="entry name" value="Polyketide_synth_Omtfrase_TcmP"/>
    <property type="match status" value="1"/>
</dbReference>
<dbReference type="InterPro" id="IPR007213">
    <property type="entry name" value="Ppm1/Ppm2/Tcmp"/>
</dbReference>
<reference evidence="3" key="2">
    <citation type="submission" date="2020-09" db="EMBL/GenBank/DDBJ databases">
        <authorList>
            <person name="Sun Q."/>
            <person name="Ohkuma M."/>
        </authorList>
    </citation>
    <scope>NUCLEOTIDE SEQUENCE</scope>
    <source>
        <strain evidence="3">JCM 3313</strain>
    </source>
</reference>
<dbReference type="PANTHER" id="PTHR43619:SF2">
    <property type="entry name" value="S-ADENOSYL-L-METHIONINE-DEPENDENT METHYLTRANSFERASES SUPERFAMILY PROTEIN"/>
    <property type="match status" value="1"/>
</dbReference>
<dbReference type="InterPro" id="IPR016874">
    <property type="entry name" value="TcmP-like"/>
</dbReference>
<dbReference type="GO" id="GO:0008168">
    <property type="term" value="F:methyltransferase activity"/>
    <property type="evidence" value="ECO:0007669"/>
    <property type="project" value="UniProtKB-KW"/>
</dbReference>
<sequence length="270" mass="29736">MAREAITFTGTQETMLATLYARALDSARPDSVLHDTAAAEAVARIDYDFARTGIRGTSAIGVAIRARVLDDWTAEFLAATPEATVLHLACGLDTRARRMAPPPSVRWVDVDLPEVVELRRKLLPDPPGDYRLLATSVTAEGWLEAVPADRPVVAVFEGLTMYLRAEEVERLVRRITGHFPGGQLLFDAYGTLGIKLQKLVPAVRNAGATLHWGMDDPRSIEPWGVELVQSLRSVELPHLDKLPRGGRIAMKVLALLPGLRDSGRLVRYRF</sequence>
<evidence type="ECO:0000256" key="2">
    <source>
        <dbReference type="ARBA" id="ARBA00022679"/>
    </source>
</evidence>
<dbReference type="PANTHER" id="PTHR43619">
    <property type="entry name" value="S-ADENOSYL-L-METHIONINE-DEPENDENT METHYLTRANSFERASE YKTD-RELATED"/>
    <property type="match status" value="1"/>
</dbReference>
<keyword evidence="4" id="KW-1185">Reference proteome</keyword>
<evidence type="ECO:0000313" key="4">
    <source>
        <dbReference type="Proteomes" id="UP000639606"/>
    </source>
</evidence>
<reference evidence="3" key="1">
    <citation type="journal article" date="2014" name="Int. J. Syst. Evol. Microbiol.">
        <title>Complete genome sequence of Corynebacterium casei LMG S-19264T (=DSM 44701T), isolated from a smear-ripened cheese.</title>
        <authorList>
            <consortium name="US DOE Joint Genome Institute (JGI-PGF)"/>
            <person name="Walter F."/>
            <person name="Albersmeier A."/>
            <person name="Kalinowski J."/>
            <person name="Ruckert C."/>
        </authorList>
    </citation>
    <scope>NUCLEOTIDE SEQUENCE</scope>
    <source>
        <strain evidence="3">JCM 3313</strain>
    </source>
</reference>
<name>A0A918ECD0_9PSEU</name>
<protein>
    <submittedName>
        <fullName evidence="3">Polyketide synthase protein</fullName>
    </submittedName>
</protein>
<keyword evidence="2" id="KW-0808">Transferase</keyword>
<dbReference type="Pfam" id="PF04072">
    <property type="entry name" value="LCM"/>
    <property type="match status" value="1"/>
</dbReference>
<dbReference type="Proteomes" id="UP000639606">
    <property type="component" value="Unassembled WGS sequence"/>
</dbReference>
<dbReference type="EMBL" id="BMRG01000001">
    <property type="protein sequence ID" value="GGP35182.1"/>
    <property type="molecule type" value="Genomic_DNA"/>
</dbReference>
<dbReference type="RefSeq" id="WP_189221157.1">
    <property type="nucleotide sequence ID" value="NZ_BMRG01000001.1"/>
</dbReference>
<dbReference type="InterPro" id="IPR029063">
    <property type="entry name" value="SAM-dependent_MTases_sf"/>
</dbReference>
<comment type="caution">
    <text evidence="3">The sequence shown here is derived from an EMBL/GenBank/DDBJ whole genome shotgun (WGS) entry which is preliminary data.</text>
</comment>
<evidence type="ECO:0000256" key="1">
    <source>
        <dbReference type="ARBA" id="ARBA00022603"/>
    </source>
</evidence>
<dbReference type="SUPFAM" id="SSF53335">
    <property type="entry name" value="S-adenosyl-L-methionine-dependent methyltransferases"/>
    <property type="match status" value="1"/>
</dbReference>
<keyword evidence="1" id="KW-0489">Methyltransferase</keyword>
<proteinExistence type="predicted"/>
<evidence type="ECO:0000313" key="3">
    <source>
        <dbReference type="EMBL" id="GGP35182.1"/>
    </source>
</evidence>
<dbReference type="GO" id="GO:0032259">
    <property type="term" value="P:methylation"/>
    <property type="evidence" value="ECO:0007669"/>
    <property type="project" value="UniProtKB-KW"/>
</dbReference>
<gene>
    <name evidence="3" type="ORF">GCM10010185_02480</name>
</gene>
<accession>A0A918ECD0</accession>
<dbReference type="Gene3D" id="3.40.50.150">
    <property type="entry name" value="Vaccinia Virus protein VP39"/>
    <property type="match status" value="1"/>
</dbReference>